<gene>
    <name evidence="1" type="ORF">Pint_33743</name>
</gene>
<protein>
    <submittedName>
        <fullName evidence="1">Uncharacterized protein</fullName>
    </submittedName>
</protein>
<sequence>MGDSDNGQENSTLSSSRKRVVLGEITNFSNVVCERPFKRKYGKDSQLQLTTQERNNRLKKENEEGIKQEESNESSSASRKCGYPSSIYENLRSLEMEDKRRPLANYMEKVQTDISLNMREILVDWLVEVAEEYKLVSDTLYVAVAYVDRFLSFQALTRNKLQLLGVCCMLIASKYEEIIPPRVEDFCYVTDNTYTKEEVVEMEEGVLKFLNFEVSTPTIKNFLRVFTGVTQQNCKKPDLQFEFLGCYLAELSLLDYSCLRYLPSLIAASAIFLSRFTIQPEIHPWNMVLQSFSGYKPSDLKECVLAIHDLHLNRRGRSLPAVREKYMQRKFKLVAKLSSPSEVPARYFEAIDE</sequence>
<comment type="caution">
    <text evidence="1">The sequence shown here is derived from an EMBL/GenBank/DDBJ whole genome shotgun (WGS) entry which is preliminary data.</text>
</comment>
<keyword evidence="2" id="KW-1185">Reference proteome</keyword>
<dbReference type="EMBL" id="CM047749">
    <property type="protein sequence ID" value="KAJ0009774.1"/>
    <property type="molecule type" value="Genomic_DNA"/>
</dbReference>
<dbReference type="Proteomes" id="UP001163603">
    <property type="component" value="Chromosome 14"/>
</dbReference>
<accession>A0ACC0X4V7</accession>
<proteinExistence type="predicted"/>
<evidence type="ECO:0000313" key="2">
    <source>
        <dbReference type="Proteomes" id="UP001163603"/>
    </source>
</evidence>
<evidence type="ECO:0000313" key="1">
    <source>
        <dbReference type="EMBL" id="KAJ0009774.1"/>
    </source>
</evidence>
<reference evidence="2" key="1">
    <citation type="journal article" date="2023" name="G3 (Bethesda)">
        <title>Genome assembly and association tests identify interacting loci associated with vigor, precocity, and sex in interspecific pistachio rootstocks.</title>
        <authorList>
            <person name="Palmer W."/>
            <person name="Jacygrad E."/>
            <person name="Sagayaradj S."/>
            <person name="Cavanaugh K."/>
            <person name="Han R."/>
            <person name="Bertier L."/>
            <person name="Beede B."/>
            <person name="Kafkas S."/>
            <person name="Golino D."/>
            <person name="Preece J."/>
            <person name="Michelmore R."/>
        </authorList>
    </citation>
    <scope>NUCLEOTIDE SEQUENCE [LARGE SCALE GENOMIC DNA]</scope>
</reference>
<name>A0ACC0X4V7_9ROSI</name>
<organism evidence="1 2">
    <name type="scientific">Pistacia integerrima</name>
    <dbReference type="NCBI Taxonomy" id="434235"/>
    <lineage>
        <taxon>Eukaryota</taxon>
        <taxon>Viridiplantae</taxon>
        <taxon>Streptophyta</taxon>
        <taxon>Embryophyta</taxon>
        <taxon>Tracheophyta</taxon>
        <taxon>Spermatophyta</taxon>
        <taxon>Magnoliopsida</taxon>
        <taxon>eudicotyledons</taxon>
        <taxon>Gunneridae</taxon>
        <taxon>Pentapetalae</taxon>
        <taxon>rosids</taxon>
        <taxon>malvids</taxon>
        <taxon>Sapindales</taxon>
        <taxon>Anacardiaceae</taxon>
        <taxon>Pistacia</taxon>
    </lineage>
</organism>